<keyword evidence="8" id="KW-1185">Reference proteome</keyword>
<dbReference type="Pfam" id="PF23133">
    <property type="entry name" value="DUF7050"/>
    <property type="match status" value="1"/>
</dbReference>
<evidence type="ECO:0000313" key="7">
    <source>
        <dbReference type="EMBL" id="KAK9073699.1"/>
    </source>
</evidence>
<dbReference type="SUPFAM" id="SSF47459">
    <property type="entry name" value="HLH, helix-loop-helix DNA-binding domain"/>
    <property type="match status" value="1"/>
</dbReference>
<dbReference type="SMART" id="SM00353">
    <property type="entry name" value="HLH"/>
    <property type="match status" value="1"/>
</dbReference>
<evidence type="ECO:0000313" key="8">
    <source>
        <dbReference type="Proteomes" id="UP001408789"/>
    </source>
</evidence>
<dbReference type="InterPro" id="IPR044658">
    <property type="entry name" value="bHLH92/bHLH041-like"/>
</dbReference>
<dbReference type="Pfam" id="PF23132">
    <property type="entry name" value="DUF7049"/>
    <property type="match status" value="1"/>
</dbReference>
<dbReference type="Gene3D" id="4.10.280.10">
    <property type="entry name" value="Helix-loop-helix DNA-binding domain"/>
    <property type="match status" value="1"/>
</dbReference>
<feature type="domain" description="BHLH" evidence="6">
    <location>
        <begin position="233"/>
        <end position="282"/>
    </location>
</feature>
<keyword evidence="4" id="KW-0539">Nucleus</keyword>
<dbReference type="EMBL" id="JBCNJP010000008">
    <property type="protein sequence ID" value="KAK9073699.1"/>
    <property type="molecule type" value="Genomic_DNA"/>
</dbReference>
<evidence type="ECO:0000256" key="2">
    <source>
        <dbReference type="ARBA" id="ARBA00023015"/>
    </source>
</evidence>
<dbReference type="Proteomes" id="UP001408789">
    <property type="component" value="Unassembled WGS sequence"/>
</dbReference>
<evidence type="ECO:0000256" key="3">
    <source>
        <dbReference type="ARBA" id="ARBA00023163"/>
    </source>
</evidence>
<dbReference type="PANTHER" id="PTHR46665">
    <property type="entry name" value="TRANSCRIPTION FACTOR BHLH041-RELATED-RELATED"/>
    <property type="match status" value="1"/>
</dbReference>
<reference evidence="7 8" key="1">
    <citation type="submission" date="2024-04" db="EMBL/GenBank/DDBJ databases">
        <title>The reference genome of an endangered Asteraceae, Deinandra increscens subsp. villosa, native to the Central Coast of California.</title>
        <authorList>
            <person name="Guilliams M."/>
            <person name="Hasenstab-Lehman K."/>
            <person name="Meyer R."/>
            <person name="Mcevoy S."/>
        </authorList>
    </citation>
    <scope>NUCLEOTIDE SEQUENCE [LARGE SCALE GENOMIC DNA]</scope>
    <source>
        <tissue evidence="7">Leaf</tissue>
    </source>
</reference>
<dbReference type="GO" id="GO:0046983">
    <property type="term" value="F:protein dimerization activity"/>
    <property type="evidence" value="ECO:0007669"/>
    <property type="project" value="InterPro"/>
</dbReference>
<sequence>MNTIYDDILPLQTAIFMGCGNGEIELGMSNGSSQVRNFEFELKKLIPGDFPQEVLLARPLDQARASSSPSSLRSLSMENNLDCPHFLFNTLQTSSRMPDIYGFKEPISYQQATNQIPSTSTMRSEDPLQEVLLKIRTNHLIPSREDEEAVMTRAILAVISSSSSHSPPSSSSHLRAPQASSTAFKKYQTYFGPKTQVQNLKNINRISLSFFRNLSEARTQQQNRSGYTNLPTSNQLHHMISERKRREKLNESFQDLRSLLPPDSKKDKASVLANIKEYIDSLNSQLDELNKRNKILEAEQKQILNQDSGERVNIKIKDVEESSLDSQVVDLEVDVRGNSILMDLVTRVLDLMNRDEAVSVMSIDAGTRMLETKTITNLVVLRLRIQGCEWNRSSFQQALIRVLDDLP</sequence>
<accession>A0AAP0DEZ7</accession>
<comment type="subcellular location">
    <subcellularLocation>
        <location evidence="1">Nucleus</location>
    </subcellularLocation>
</comment>
<dbReference type="PANTHER" id="PTHR46665:SF1">
    <property type="entry name" value="SPERMATOGENESIS- AND OOGENESIS-SPECIFIC BASIC HELIX-LOOP-HELIX-CONTAINING PROTEIN 1"/>
    <property type="match status" value="1"/>
</dbReference>
<keyword evidence="2" id="KW-0805">Transcription regulation</keyword>
<dbReference type="GO" id="GO:0005634">
    <property type="term" value="C:nucleus"/>
    <property type="evidence" value="ECO:0007669"/>
    <property type="project" value="UniProtKB-SubCell"/>
</dbReference>
<dbReference type="InterPro" id="IPR011598">
    <property type="entry name" value="bHLH_dom"/>
</dbReference>
<dbReference type="InterPro" id="IPR055477">
    <property type="entry name" value="DUF7049"/>
</dbReference>
<dbReference type="InterPro" id="IPR036638">
    <property type="entry name" value="HLH_DNA-bd_sf"/>
</dbReference>
<evidence type="ECO:0000256" key="1">
    <source>
        <dbReference type="ARBA" id="ARBA00004123"/>
    </source>
</evidence>
<keyword evidence="5" id="KW-0175">Coiled coil</keyword>
<comment type="caution">
    <text evidence="7">The sequence shown here is derived from an EMBL/GenBank/DDBJ whole genome shotgun (WGS) entry which is preliminary data.</text>
</comment>
<evidence type="ECO:0000256" key="4">
    <source>
        <dbReference type="ARBA" id="ARBA00023242"/>
    </source>
</evidence>
<evidence type="ECO:0000259" key="6">
    <source>
        <dbReference type="PROSITE" id="PS50888"/>
    </source>
</evidence>
<evidence type="ECO:0000256" key="5">
    <source>
        <dbReference type="SAM" id="Coils"/>
    </source>
</evidence>
<protein>
    <recommendedName>
        <fullName evidence="6">BHLH domain-containing protein</fullName>
    </recommendedName>
</protein>
<dbReference type="PROSITE" id="PS50888">
    <property type="entry name" value="BHLH"/>
    <property type="match status" value="1"/>
</dbReference>
<organism evidence="7 8">
    <name type="scientific">Deinandra increscens subsp. villosa</name>
    <dbReference type="NCBI Taxonomy" id="3103831"/>
    <lineage>
        <taxon>Eukaryota</taxon>
        <taxon>Viridiplantae</taxon>
        <taxon>Streptophyta</taxon>
        <taxon>Embryophyta</taxon>
        <taxon>Tracheophyta</taxon>
        <taxon>Spermatophyta</taxon>
        <taxon>Magnoliopsida</taxon>
        <taxon>eudicotyledons</taxon>
        <taxon>Gunneridae</taxon>
        <taxon>Pentapetalae</taxon>
        <taxon>asterids</taxon>
        <taxon>campanulids</taxon>
        <taxon>Asterales</taxon>
        <taxon>Asteraceae</taxon>
        <taxon>Asteroideae</taxon>
        <taxon>Heliantheae alliance</taxon>
        <taxon>Madieae</taxon>
        <taxon>Madiinae</taxon>
        <taxon>Deinandra</taxon>
    </lineage>
</organism>
<dbReference type="AlphaFoldDB" id="A0AAP0DEZ7"/>
<dbReference type="InterPro" id="IPR055478">
    <property type="entry name" value="DUF7050"/>
</dbReference>
<dbReference type="Pfam" id="PF00010">
    <property type="entry name" value="HLH"/>
    <property type="match status" value="1"/>
</dbReference>
<feature type="coiled-coil region" evidence="5">
    <location>
        <begin position="272"/>
        <end position="306"/>
    </location>
</feature>
<name>A0AAP0DEZ7_9ASTR</name>
<proteinExistence type="predicted"/>
<keyword evidence="3" id="KW-0804">Transcription</keyword>
<gene>
    <name evidence="7" type="ORF">SSX86_006293</name>
</gene>